<dbReference type="Proteomes" id="UP000187203">
    <property type="component" value="Unassembled WGS sequence"/>
</dbReference>
<evidence type="ECO:0000313" key="2">
    <source>
        <dbReference type="EMBL" id="OMP09292.1"/>
    </source>
</evidence>
<dbReference type="EMBL" id="AWUE01012383">
    <property type="protein sequence ID" value="OMP09292.1"/>
    <property type="molecule type" value="Genomic_DNA"/>
</dbReference>
<gene>
    <name evidence="2" type="ORF">COLO4_05614</name>
</gene>
<evidence type="ECO:0000313" key="3">
    <source>
        <dbReference type="Proteomes" id="UP000187203"/>
    </source>
</evidence>
<dbReference type="AlphaFoldDB" id="A0A1R3KQB5"/>
<name>A0A1R3KQB5_9ROSI</name>
<dbReference type="STRING" id="93759.A0A1R3KQB5"/>
<proteinExistence type="predicted"/>
<sequence>MRRGRGKAKKQTSHEDPGSGEDEKIPTFKRRGRPQKQLKDDIEKDEVDKTEEDDDKLPFSNGDGFIDLDEFM</sequence>
<feature type="compositionally biased region" description="Basic residues" evidence="1">
    <location>
        <begin position="1"/>
        <end position="11"/>
    </location>
</feature>
<organism evidence="2 3">
    <name type="scientific">Corchorus olitorius</name>
    <dbReference type="NCBI Taxonomy" id="93759"/>
    <lineage>
        <taxon>Eukaryota</taxon>
        <taxon>Viridiplantae</taxon>
        <taxon>Streptophyta</taxon>
        <taxon>Embryophyta</taxon>
        <taxon>Tracheophyta</taxon>
        <taxon>Spermatophyta</taxon>
        <taxon>Magnoliopsida</taxon>
        <taxon>eudicotyledons</taxon>
        <taxon>Gunneridae</taxon>
        <taxon>Pentapetalae</taxon>
        <taxon>rosids</taxon>
        <taxon>malvids</taxon>
        <taxon>Malvales</taxon>
        <taxon>Malvaceae</taxon>
        <taxon>Grewioideae</taxon>
        <taxon>Apeibeae</taxon>
        <taxon>Corchorus</taxon>
    </lineage>
</organism>
<feature type="compositionally biased region" description="Basic residues" evidence="1">
    <location>
        <begin position="27"/>
        <end position="36"/>
    </location>
</feature>
<comment type="caution">
    <text evidence="2">The sequence shown here is derived from an EMBL/GenBank/DDBJ whole genome shotgun (WGS) entry which is preliminary data.</text>
</comment>
<keyword evidence="3" id="KW-1185">Reference proteome</keyword>
<protein>
    <submittedName>
        <fullName evidence="2">Uncharacterized protein</fullName>
    </submittedName>
</protein>
<dbReference type="PANTHER" id="PTHR34055:SF7">
    <property type="entry name" value="NEUROFILAMENT MEDIUM POLYPEPTIDE-LIKE"/>
    <property type="match status" value="1"/>
</dbReference>
<feature type="compositionally biased region" description="Basic and acidic residues" evidence="1">
    <location>
        <begin position="12"/>
        <end position="26"/>
    </location>
</feature>
<dbReference type="PANTHER" id="PTHR34055">
    <property type="entry name" value="OS09G0491596 PROTEIN"/>
    <property type="match status" value="1"/>
</dbReference>
<reference evidence="3" key="1">
    <citation type="submission" date="2013-09" db="EMBL/GenBank/DDBJ databases">
        <title>Corchorus olitorius genome sequencing.</title>
        <authorList>
            <person name="Alam M."/>
            <person name="Haque M.S."/>
            <person name="Islam M.S."/>
            <person name="Emdad E.M."/>
            <person name="Islam M.M."/>
            <person name="Ahmed B."/>
            <person name="Halim A."/>
            <person name="Hossen Q.M.M."/>
            <person name="Hossain M.Z."/>
            <person name="Ahmed R."/>
            <person name="Khan M.M."/>
            <person name="Islam R."/>
            <person name="Rashid M.M."/>
            <person name="Khan S.A."/>
            <person name="Rahman M.S."/>
            <person name="Alam M."/>
            <person name="Yahiya A.S."/>
            <person name="Khan M.S."/>
            <person name="Azam M.S."/>
            <person name="Haque T."/>
            <person name="Lashkar M.Z.H."/>
            <person name="Akhand A.I."/>
            <person name="Morshed G."/>
            <person name="Roy S."/>
            <person name="Uddin K.S."/>
            <person name="Rabeya T."/>
            <person name="Hossain A.S."/>
            <person name="Chowdhury A."/>
            <person name="Snigdha A.R."/>
            <person name="Mortoza M.S."/>
            <person name="Matin S.A."/>
            <person name="Hoque S.M.E."/>
            <person name="Islam M.K."/>
            <person name="Roy D.K."/>
            <person name="Haider R."/>
            <person name="Moosa M.M."/>
            <person name="Elias S.M."/>
            <person name="Hasan A.M."/>
            <person name="Jahan S."/>
            <person name="Shafiuddin M."/>
            <person name="Mahmood N."/>
            <person name="Shommy N.S."/>
        </authorList>
    </citation>
    <scope>NUCLEOTIDE SEQUENCE [LARGE SCALE GENOMIC DNA]</scope>
    <source>
        <strain evidence="3">cv. O-4</strain>
    </source>
</reference>
<accession>A0A1R3KQB5</accession>
<dbReference type="OrthoDB" id="693270at2759"/>
<feature type="compositionally biased region" description="Acidic residues" evidence="1">
    <location>
        <begin position="43"/>
        <end position="55"/>
    </location>
</feature>
<evidence type="ECO:0000256" key="1">
    <source>
        <dbReference type="SAM" id="MobiDB-lite"/>
    </source>
</evidence>
<feature type="region of interest" description="Disordered" evidence="1">
    <location>
        <begin position="1"/>
        <end position="72"/>
    </location>
</feature>